<sequence length="213" mass="23274">MSWFVSGFFLSLSLCLDLGIVNVAILRAGVQRGMLPSFLIGAGSSFGDLFYALLSMAGMSLLMNNLYVRWGLWLGGTVILLSMAWSMIREFRRPKMIDLDERSGQEPEHRQGWKDFTWGLGLALASPSAILWFATVGGSVIAASQGHSASSLFLFFSGFFTASVLWSLFMAGVSSQGGKWLGPRLVRGFSLLSALLFLFFAGKVFLDGCRTLL</sequence>
<protein>
    <submittedName>
        <fullName evidence="7">LysE family transporter</fullName>
    </submittedName>
</protein>
<evidence type="ECO:0000256" key="5">
    <source>
        <dbReference type="ARBA" id="ARBA00023136"/>
    </source>
</evidence>
<comment type="subcellular location">
    <subcellularLocation>
        <location evidence="1">Cell membrane</location>
        <topology evidence="1">Multi-pass membrane protein</topology>
    </subcellularLocation>
</comment>
<proteinExistence type="predicted"/>
<dbReference type="AlphaFoldDB" id="A0A9X3TPX7"/>
<name>A0A9X3TPX7_9BACL</name>
<dbReference type="InterPro" id="IPR001123">
    <property type="entry name" value="LeuE-type"/>
</dbReference>
<organism evidence="7 8">
    <name type="scientific">Brevibacillus thermoruber</name>
    <dbReference type="NCBI Taxonomy" id="33942"/>
    <lineage>
        <taxon>Bacteria</taxon>
        <taxon>Bacillati</taxon>
        <taxon>Bacillota</taxon>
        <taxon>Bacilli</taxon>
        <taxon>Bacillales</taxon>
        <taxon>Paenibacillaceae</taxon>
        <taxon>Brevibacillus</taxon>
    </lineage>
</organism>
<gene>
    <name evidence="7" type="ORF">O3V59_08140</name>
</gene>
<feature type="transmembrane region" description="Helical" evidence="6">
    <location>
        <begin position="38"/>
        <end position="58"/>
    </location>
</feature>
<evidence type="ECO:0000256" key="2">
    <source>
        <dbReference type="ARBA" id="ARBA00022475"/>
    </source>
</evidence>
<dbReference type="Proteomes" id="UP001151071">
    <property type="component" value="Unassembled WGS sequence"/>
</dbReference>
<dbReference type="PANTHER" id="PTHR30086:SF20">
    <property type="entry name" value="ARGININE EXPORTER PROTEIN ARGO-RELATED"/>
    <property type="match status" value="1"/>
</dbReference>
<keyword evidence="4 6" id="KW-1133">Transmembrane helix</keyword>
<dbReference type="PANTHER" id="PTHR30086">
    <property type="entry name" value="ARGININE EXPORTER PROTEIN ARGO"/>
    <property type="match status" value="1"/>
</dbReference>
<keyword evidence="2" id="KW-1003">Cell membrane</keyword>
<evidence type="ECO:0000256" key="3">
    <source>
        <dbReference type="ARBA" id="ARBA00022692"/>
    </source>
</evidence>
<keyword evidence="8" id="KW-1185">Reference proteome</keyword>
<evidence type="ECO:0000313" key="8">
    <source>
        <dbReference type="Proteomes" id="UP001151071"/>
    </source>
</evidence>
<feature type="transmembrane region" description="Helical" evidence="6">
    <location>
        <begin position="185"/>
        <end position="206"/>
    </location>
</feature>
<evidence type="ECO:0000256" key="1">
    <source>
        <dbReference type="ARBA" id="ARBA00004651"/>
    </source>
</evidence>
<keyword evidence="3 6" id="KW-0812">Transmembrane</keyword>
<dbReference type="RefSeq" id="WP_035300557.1">
    <property type="nucleotide sequence ID" value="NZ_JAPYYP010000007.1"/>
</dbReference>
<dbReference type="Pfam" id="PF01810">
    <property type="entry name" value="LysE"/>
    <property type="match status" value="1"/>
</dbReference>
<keyword evidence="5 6" id="KW-0472">Membrane</keyword>
<dbReference type="GO" id="GO:0015171">
    <property type="term" value="F:amino acid transmembrane transporter activity"/>
    <property type="evidence" value="ECO:0007669"/>
    <property type="project" value="TreeGrafter"/>
</dbReference>
<feature type="transmembrane region" description="Helical" evidence="6">
    <location>
        <begin position="153"/>
        <end position="173"/>
    </location>
</feature>
<feature type="transmembrane region" description="Helical" evidence="6">
    <location>
        <begin position="6"/>
        <end position="26"/>
    </location>
</feature>
<evidence type="ECO:0000256" key="4">
    <source>
        <dbReference type="ARBA" id="ARBA00022989"/>
    </source>
</evidence>
<accession>A0A9X3TPX7</accession>
<feature type="transmembrane region" description="Helical" evidence="6">
    <location>
        <begin position="70"/>
        <end position="88"/>
    </location>
</feature>
<evidence type="ECO:0000256" key="6">
    <source>
        <dbReference type="SAM" id="Phobius"/>
    </source>
</evidence>
<feature type="transmembrane region" description="Helical" evidence="6">
    <location>
        <begin position="118"/>
        <end position="141"/>
    </location>
</feature>
<dbReference type="EMBL" id="JAPYYP010000007">
    <property type="protein sequence ID" value="MDA5108327.1"/>
    <property type="molecule type" value="Genomic_DNA"/>
</dbReference>
<evidence type="ECO:0000313" key="7">
    <source>
        <dbReference type="EMBL" id="MDA5108327.1"/>
    </source>
</evidence>
<comment type="caution">
    <text evidence="7">The sequence shown here is derived from an EMBL/GenBank/DDBJ whole genome shotgun (WGS) entry which is preliminary data.</text>
</comment>
<reference evidence="7" key="1">
    <citation type="submission" date="2022-12" db="EMBL/GenBank/DDBJ databases">
        <title>Draft genome sequence of the thermophilic strain Brevibacillus thermoruber HT42, isolated from Los Humeros, Puebla, Mexico, with biotechnological potential.</title>
        <authorList>
            <person name="Lara Sanchez J."/>
            <person name="Solis Palacios R."/>
            <person name="Bustos Baena A.S."/>
            <person name="Ruz Baez A.E."/>
            <person name="Espinosa Luna G."/>
            <person name="Oliart Ros R.M."/>
        </authorList>
    </citation>
    <scope>NUCLEOTIDE SEQUENCE</scope>
    <source>
        <strain evidence="7">HT42</strain>
    </source>
</reference>
<dbReference type="GO" id="GO:0005886">
    <property type="term" value="C:plasma membrane"/>
    <property type="evidence" value="ECO:0007669"/>
    <property type="project" value="UniProtKB-SubCell"/>
</dbReference>